<evidence type="ECO:0000256" key="12">
    <source>
        <dbReference type="ARBA" id="ARBA00031030"/>
    </source>
</evidence>
<keyword evidence="16" id="KW-1185">Reference proteome</keyword>
<evidence type="ECO:0000256" key="9">
    <source>
        <dbReference type="ARBA" id="ARBA00022989"/>
    </source>
</evidence>
<dbReference type="Proteomes" id="UP000480684">
    <property type="component" value="Unassembled WGS sequence"/>
</dbReference>
<comment type="pathway">
    <text evidence="2">Glycan biosynthesis; alginate biosynthesis.</text>
</comment>
<evidence type="ECO:0000256" key="13">
    <source>
        <dbReference type="PIRNR" id="PIRNR016636"/>
    </source>
</evidence>
<evidence type="ECO:0000256" key="10">
    <source>
        <dbReference type="ARBA" id="ARBA00023136"/>
    </source>
</evidence>
<feature type="transmembrane region" description="Helical" evidence="14">
    <location>
        <begin position="98"/>
        <end position="121"/>
    </location>
</feature>
<keyword evidence="10 13" id="KW-0472">Membrane</keyword>
<evidence type="ECO:0000256" key="8">
    <source>
        <dbReference type="ARBA" id="ARBA00022841"/>
    </source>
</evidence>
<evidence type="ECO:0000256" key="14">
    <source>
        <dbReference type="SAM" id="Phobius"/>
    </source>
</evidence>
<dbReference type="EMBL" id="JAAIYP010000047">
    <property type="protein sequence ID" value="NFV82270.1"/>
    <property type="molecule type" value="Genomic_DNA"/>
</dbReference>
<keyword evidence="5 13" id="KW-1003">Cell membrane</keyword>
<dbReference type="GO" id="GO:0042121">
    <property type="term" value="P:alginic acid biosynthetic process"/>
    <property type="evidence" value="ECO:0007669"/>
    <property type="project" value="UniProtKB-KW"/>
</dbReference>
<dbReference type="AlphaFoldDB" id="A0A7C9UZK9"/>
<dbReference type="PANTHER" id="PTHR13285">
    <property type="entry name" value="ACYLTRANSFERASE"/>
    <property type="match status" value="1"/>
</dbReference>
<feature type="transmembrane region" description="Helical" evidence="14">
    <location>
        <begin position="37"/>
        <end position="61"/>
    </location>
</feature>
<comment type="similarity">
    <text evidence="3 13">Belongs to the membrane-bound acyltransferase family.</text>
</comment>
<reference evidence="15 16" key="1">
    <citation type="submission" date="2020-02" db="EMBL/GenBank/DDBJ databases">
        <authorList>
            <person name="Dziuba M."/>
            <person name="Kuznetsov B."/>
            <person name="Mardanov A."/>
            <person name="Ravin N."/>
            <person name="Grouzdev D."/>
        </authorList>
    </citation>
    <scope>NUCLEOTIDE SEQUENCE [LARGE SCALE GENOMIC DNA]</scope>
    <source>
        <strain evidence="15 16">SpK</strain>
    </source>
</reference>
<evidence type="ECO:0000256" key="3">
    <source>
        <dbReference type="ARBA" id="ARBA00010323"/>
    </source>
</evidence>
<comment type="caution">
    <text evidence="15">The sequence shown here is derived from an EMBL/GenBank/DDBJ whole genome shotgun (WGS) entry which is preliminary data.</text>
</comment>
<dbReference type="PANTHER" id="PTHR13285:SF23">
    <property type="entry name" value="TEICHOIC ACID D-ALANYLTRANSFERASE"/>
    <property type="match status" value="1"/>
</dbReference>
<keyword evidence="7 14" id="KW-0812">Transmembrane</keyword>
<dbReference type="PIRSF" id="PIRSF016636">
    <property type="entry name" value="AlgI_DltB"/>
    <property type="match status" value="1"/>
</dbReference>
<feature type="transmembrane region" description="Helical" evidence="14">
    <location>
        <begin position="133"/>
        <end position="151"/>
    </location>
</feature>
<accession>A0A7C9UZK9</accession>
<protein>
    <recommendedName>
        <fullName evidence="4">Probable alginate O-acetylase AlgI</fullName>
    </recommendedName>
    <alternativeName>
        <fullName evidence="12">Alginate biosynthesis protein AlgI</fullName>
    </alternativeName>
</protein>
<evidence type="ECO:0000256" key="7">
    <source>
        <dbReference type="ARBA" id="ARBA00022692"/>
    </source>
</evidence>
<dbReference type="GO" id="GO:0016746">
    <property type="term" value="F:acyltransferase activity"/>
    <property type="evidence" value="ECO:0007669"/>
    <property type="project" value="UniProtKB-KW"/>
</dbReference>
<dbReference type="GO" id="GO:0005886">
    <property type="term" value="C:plasma membrane"/>
    <property type="evidence" value="ECO:0007669"/>
    <property type="project" value="UniProtKB-SubCell"/>
</dbReference>
<evidence type="ECO:0000256" key="5">
    <source>
        <dbReference type="ARBA" id="ARBA00022475"/>
    </source>
</evidence>
<feature type="transmembrane region" description="Helical" evidence="14">
    <location>
        <begin position="73"/>
        <end position="92"/>
    </location>
</feature>
<dbReference type="InterPro" id="IPR051085">
    <property type="entry name" value="MB_O-acyltransferase"/>
</dbReference>
<dbReference type="InterPro" id="IPR024194">
    <property type="entry name" value="Ac/AlaTfrase_AlgI/DltB"/>
</dbReference>
<evidence type="ECO:0000313" key="16">
    <source>
        <dbReference type="Proteomes" id="UP000480684"/>
    </source>
</evidence>
<feature type="transmembrane region" description="Helical" evidence="14">
    <location>
        <begin position="315"/>
        <end position="331"/>
    </location>
</feature>
<evidence type="ECO:0000256" key="6">
    <source>
        <dbReference type="ARBA" id="ARBA00022679"/>
    </source>
</evidence>
<dbReference type="Pfam" id="PF03062">
    <property type="entry name" value="MBOAT"/>
    <property type="match status" value="1"/>
</dbReference>
<sequence length="389" mass="43440">MFASLTFWGLVPLFAGANLRLGSQVRALVLAALSLALILYLNPLGGTWLAALVVAVHLVLQGAERLDGRARKTLIWAAVAAIVVNLALFKYLPTGGDGWVATIGFPLGISFLSFRLIHVLVEFDRGMLPKMTAAEYFLYAFFFPIWIAGPIERVDHFLKGRAEHVGADDLTMGANRVLWGLVKVFFISKTLLPTLYGLGQTPDAVAVGVDSLGVIDTWRYLLVTYLILYCDFSGYSDLAIGLSRLFGFKIVENFAFPFLATNMSDYWRRWHISLAQWCQSYVYMPVLARTRRPNVALFSSFFVMGVWHAASPHWILWGMWHALGVTIYRYWDRFRRQQLKFVDTTHRGYVLAANALTLAWVLCTGAFTSLHGLAPISTSFALLGKAIGL</sequence>
<keyword evidence="9 14" id="KW-1133">Transmembrane helix</keyword>
<evidence type="ECO:0000256" key="2">
    <source>
        <dbReference type="ARBA" id="ARBA00005182"/>
    </source>
</evidence>
<keyword evidence="6 13" id="KW-0808">Transferase</keyword>
<evidence type="ECO:0000256" key="1">
    <source>
        <dbReference type="ARBA" id="ARBA00004651"/>
    </source>
</evidence>
<evidence type="ECO:0000313" key="15">
    <source>
        <dbReference type="EMBL" id="NFV82270.1"/>
    </source>
</evidence>
<name>A0A7C9UZK9_9PROT</name>
<keyword evidence="11 13" id="KW-0012">Acyltransferase</keyword>
<organism evidence="15 16">
    <name type="scientific">Magnetospirillum aberrantis SpK</name>
    <dbReference type="NCBI Taxonomy" id="908842"/>
    <lineage>
        <taxon>Bacteria</taxon>
        <taxon>Pseudomonadati</taxon>
        <taxon>Pseudomonadota</taxon>
        <taxon>Alphaproteobacteria</taxon>
        <taxon>Rhodospirillales</taxon>
        <taxon>Rhodospirillaceae</taxon>
        <taxon>Magnetospirillum</taxon>
    </lineage>
</organism>
<dbReference type="InterPro" id="IPR004299">
    <property type="entry name" value="MBOAT_fam"/>
</dbReference>
<feature type="transmembrane region" description="Helical" evidence="14">
    <location>
        <begin position="220"/>
        <end position="240"/>
    </location>
</feature>
<dbReference type="RefSeq" id="WP_163683133.1">
    <property type="nucleotide sequence ID" value="NZ_JAAIYP010000047.1"/>
</dbReference>
<gene>
    <name evidence="15" type="ORF">G4223_19340</name>
</gene>
<feature type="transmembrane region" description="Helical" evidence="14">
    <location>
        <begin position="351"/>
        <end position="374"/>
    </location>
</feature>
<proteinExistence type="inferred from homology"/>
<keyword evidence="8" id="KW-0016">Alginate biosynthesis</keyword>
<comment type="subcellular location">
    <subcellularLocation>
        <location evidence="1">Cell membrane</location>
        <topology evidence="1">Multi-pass membrane protein</topology>
    </subcellularLocation>
</comment>
<evidence type="ECO:0000256" key="11">
    <source>
        <dbReference type="ARBA" id="ARBA00023315"/>
    </source>
</evidence>
<evidence type="ECO:0000256" key="4">
    <source>
        <dbReference type="ARBA" id="ARBA00016084"/>
    </source>
</evidence>